<keyword evidence="2" id="KW-1185">Reference proteome</keyword>
<reference evidence="1 2" key="1">
    <citation type="submission" date="2023-03" db="EMBL/GenBank/DDBJ databases">
        <title>WGS of Gossypium arboreum.</title>
        <authorList>
            <person name="Yu D."/>
        </authorList>
    </citation>
    <scope>NUCLEOTIDE SEQUENCE [LARGE SCALE GENOMIC DNA]</scope>
    <source>
        <tissue evidence="1">Leaf</tissue>
    </source>
</reference>
<accession>A0ABR0N9H0</accession>
<gene>
    <name evidence="1" type="ORF">PVK06_041681</name>
</gene>
<organism evidence="1 2">
    <name type="scientific">Gossypium arboreum</name>
    <name type="common">Tree cotton</name>
    <name type="synonym">Gossypium nanking</name>
    <dbReference type="NCBI Taxonomy" id="29729"/>
    <lineage>
        <taxon>Eukaryota</taxon>
        <taxon>Viridiplantae</taxon>
        <taxon>Streptophyta</taxon>
        <taxon>Embryophyta</taxon>
        <taxon>Tracheophyta</taxon>
        <taxon>Spermatophyta</taxon>
        <taxon>Magnoliopsida</taxon>
        <taxon>eudicotyledons</taxon>
        <taxon>Gunneridae</taxon>
        <taxon>Pentapetalae</taxon>
        <taxon>rosids</taxon>
        <taxon>malvids</taxon>
        <taxon>Malvales</taxon>
        <taxon>Malvaceae</taxon>
        <taxon>Malvoideae</taxon>
        <taxon>Gossypium</taxon>
    </lineage>
</organism>
<evidence type="ECO:0000313" key="1">
    <source>
        <dbReference type="EMBL" id="KAK5787030.1"/>
    </source>
</evidence>
<dbReference type="EMBL" id="JARKNE010000011">
    <property type="protein sequence ID" value="KAK5787030.1"/>
    <property type="molecule type" value="Genomic_DNA"/>
</dbReference>
<proteinExistence type="predicted"/>
<name>A0ABR0N9H0_GOSAR</name>
<dbReference type="Proteomes" id="UP001358586">
    <property type="component" value="Chromosome 11"/>
</dbReference>
<evidence type="ECO:0000313" key="2">
    <source>
        <dbReference type="Proteomes" id="UP001358586"/>
    </source>
</evidence>
<comment type="caution">
    <text evidence="1">The sequence shown here is derived from an EMBL/GenBank/DDBJ whole genome shotgun (WGS) entry which is preliminary data.</text>
</comment>
<sequence>MDGEGAKVDIAVMVEDDRLEESLVYGPWMLVKRKLRHNFKDPRKPGNSN</sequence>
<protein>
    <submittedName>
        <fullName evidence="1">Uncharacterized protein</fullName>
    </submittedName>
</protein>